<evidence type="ECO:0008006" key="3">
    <source>
        <dbReference type="Google" id="ProtNLM"/>
    </source>
</evidence>
<proteinExistence type="predicted"/>
<dbReference type="Proteomes" id="UP000218702">
    <property type="component" value="Chromosome"/>
</dbReference>
<dbReference type="EMBL" id="AP018316">
    <property type="protein sequence ID" value="BAZ84557.1"/>
    <property type="molecule type" value="Genomic_DNA"/>
</dbReference>
<dbReference type="OrthoDB" id="468610at2"/>
<accession>A0A1Z4UZ79</accession>
<protein>
    <recommendedName>
        <fullName evidence="3">DUF4347 domain-containing protein</fullName>
    </recommendedName>
</protein>
<dbReference type="KEGG" id="dcm:NIES806_07470"/>
<keyword evidence="2" id="KW-1185">Reference proteome</keyword>
<evidence type="ECO:0000313" key="2">
    <source>
        <dbReference type="Proteomes" id="UP000218702"/>
    </source>
</evidence>
<sequence>MSNNSFLPQTATTIVFIDASVSDYQTLQTGVVEGVKSIIISPDPIL</sequence>
<name>A0A1Z4UZ79_9CYAN</name>
<dbReference type="AlphaFoldDB" id="A0A1Z4UZ79"/>
<evidence type="ECO:0000313" key="1">
    <source>
        <dbReference type="EMBL" id="BAZ84557.1"/>
    </source>
</evidence>
<dbReference type="RefSeq" id="WP_157749911.1">
    <property type="nucleotide sequence ID" value="NZ_AP018316.1"/>
</dbReference>
<reference evidence="1 2" key="1">
    <citation type="submission" date="2017-06" db="EMBL/GenBank/DDBJ databases">
        <title>Genome sequencing of cyanobaciteial culture collection at National Institute for Environmental Studies (NIES).</title>
        <authorList>
            <person name="Hirose Y."/>
            <person name="Shimura Y."/>
            <person name="Fujisawa T."/>
            <person name="Nakamura Y."/>
            <person name="Kawachi M."/>
        </authorList>
    </citation>
    <scope>NUCLEOTIDE SEQUENCE [LARGE SCALE GENOMIC DNA]</scope>
    <source>
        <strain evidence="1 2">NIES-806</strain>
    </source>
</reference>
<gene>
    <name evidence="1" type="ORF">NIES806_07470</name>
</gene>
<organism evidence="1 2">
    <name type="scientific">Dolichospermum compactum NIES-806</name>
    <dbReference type="NCBI Taxonomy" id="1973481"/>
    <lineage>
        <taxon>Bacteria</taxon>
        <taxon>Bacillati</taxon>
        <taxon>Cyanobacteriota</taxon>
        <taxon>Cyanophyceae</taxon>
        <taxon>Nostocales</taxon>
        <taxon>Aphanizomenonaceae</taxon>
        <taxon>Dolichospermum</taxon>
        <taxon>Dolichospermum compactum</taxon>
    </lineage>
</organism>